<reference evidence="1 2" key="1">
    <citation type="submission" date="2017-09" db="EMBL/GenBank/DDBJ databases">
        <authorList>
            <person name="Ehlers B."/>
            <person name="Leendertz F.H."/>
        </authorList>
    </citation>
    <scope>NUCLEOTIDE SEQUENCE [LARGE SCALE GENOMIC DNA]</scope>
    <source>
        <strain evidence="1 2">CGMCC 1.05381</strain>
    </source>
</reference>
<protein>
    <submittedName>
        <fullName evidence="1">Uncharacterized protein</fullName>
    </submittedName>
</protein>
<organism evidence="1 2">
    <name type="scientific">Salinibacterium xinjiangense</name>
    <dbReference type="NCBI Taxonomy" id="386302"/>
    <lineage>
        <taxon>Bacteria</taxon>
        <taxon>Bacillati</taxon>
        <taxon>Actinomycetota</taxon>
        <taxon>Actinomycetes</taxon>
        <taxon>Micrococcales</taxon>
        <taxon>Microbacteriaceae</taxon>
        <taxon>Salinibacterium</taxon>
    </lineage>
</organism>
<accession>A0A2C9A3K7</accession>
<dbReference type="EMBL" id="OCST01000006">
    <property type="protein sequence ID" value="SOE74067.1"/>
    <property type="molecule type" value="Genomic_DNA"/>
</dbReference>
<dbReference type="RefSeq" id="WP_097061972.1">
    <property type="nucleotide sequence ID" value="NZ_BMLC01000001.1"/>
</dbReference>
<dbReference type="AlphaFoldDB" id="A0A2C9A3K7"/>
<evidence type="ECO:0000313" key="2">
    <source>
        <dbReference type="Proteomes" id="UP000219440"/>
    </source>
</evidence>
<sequence length="311" mass="33453">MQFGGTIALFGRKNPAQEDVPSAIARIARQHLAELGFETTIDLVKEPLNPHLMAADGLVFPLYNLIGSCRDQPQRKWRVIVANHLAKILSSRANQPPEQLDAGMLRRQVRTRLLSAGEDGQIDLSYARPFAPGLVIALCIDYPEAVETINSSTISKLSLTPDEAFRAGQENTNAEPIDERTEIAPGVWALAGASLFVASKVIDLDALIHTSIGPAPDGIVFATPHRGLLVYVKPEGPDFAEAVQTLLIAVDNMARDSNASLPGGLLSPAVYYINEGTVDVIGGRATDNDQLHISASGRFGELLEKWASSSN</sequence>
<proteinExistence type="predicted"/>
<evidence type="ECO:0000313" key="1">
    <source>
        <dbReference type="EMBL" id="SOE74067.1"/>
    </source>
</evidence>
<dbReference type="Proteomes" id="UP000219440">
    <property type="component" value="Unassembled WGS sequence"/>
</dbReference>
<gene>
    <name evidence="1" type="ORF">SAMN06296378_2940</name>
</gene>
<keyword evidence="2" id="KW-1185">Reference proteome</keyword>
<dbReference type="OrthoDB" id="280176at2"/>
<name>A0A2C9A3K7_9MICO</name>